<comment type="subcellular location">
    <subcellularLocation>
        <location evidence="1">Cell membrane</location>
        <topology evidence="1">Multi-pass membrane protein</topology>
    </subcellularLocation>
</comment>
<dbReference type="GO" id="GO:0005886">
    <property type="term" value="C:plasma membrane"/>
    <property type="evidence" value="ECO:0007669"/>
    <property type="project" value="UniProtKB-SubCell"/>
</dbReference>
<dbReference type="STRING" id="1322246.BN4_10851"/>
<dbReference type="HOGENOM" id="CLU_049002_0_0_7"/>
<reference evidence="9" key="2">
    <citation type="journal article" date="2013" name="Stand. Genomic Sci.">
        <title>Complete genome sequence of Desulfocapsa sulfexigens, a marine deltaproteobacterium specialized in disproportionating inorganic sulfur compounds.</title>
        <authorList>
            <person name="Finster K.W."/>
            <person name="Kjeldsen K.U."/>
            <person name="Kube M."/>
            <person name="Reinhardt R."/>
            <person name="Mussmann M."/>
            <person name="Amann R."/>
            <person name="Schreiber L."/>
        </authorList>
    </citation>
    <scope>NUCLEOTIDE SEQUENCE [LARGE SCALE GENOMIC DNA]</scope>
    <source>
        <strain evidence="9">DSM 10523 / SB164P1</strain>
    </source>
</reference>
<dbReference type="InterPro" id="IPR005524">
    <property type="entry name" value="DUF318"/>
</dbReference>
<evidence type="ECO:0000313" key="9">
    <source>
        <dbReference type="Proteomes" id="UP000011724"/>
    </source>
</evidence>
<proteinExistence type="inferred from homology"/>
<accession>M1WV14</accession>
<reference evidence="8 9" key="1">
    <citation type="journal article" date="2013" name="PLoS ONE">
        <title>The first genomic and proteomic characterization of a deep-sea sulfate reducer: insights into the piezophilic lifestyle of Desulfovibrio piezophilus.</title>
        <authorList>
            <person name="Pradel N."/>
            <person name="Ji B."/>
            <person name="Gimenez G."/>
            <person name="Talla E."/>
            <person name="Lenoble P."/>
            <person name="Garel M."/>
            <person name="Tamburini C."/>
            <person name="Fourquet P."/>
            <person name="Lebrun R."/>
            <person name="Bertin P."/>
            <person name="Denis Y."/>
            <person name="Pophillat M."/>
            <person name="Barbe V."/>
            <person name="Ollivier B."/>
            <person name="Dolla A."/>
        </authorList>
    </citation>
    <scope>NUCLEOTIDE SEQUENCE [LARGE SCALE GENOMIC DNA]</scope>
    <source>
        <strain evidence="9">DSM 10523 / SB164P1</strain>
    </source>
</reference>
<dbReference type="Proteomes" id="UP000011724">
    <property type="component" value="Chromosome"/>
</dbReference>
<evidence type="ECO:0000256" key="3">
    <source>
        <dbReference type="ARBA" id="ARBA00022475"/>
    </source>
</evidence>
<comment type="similarity">
    <text evidence="2">Belongs to the UPF0718 family.</text>
</comment>
<dbReference type="eggNOG" id="COG0701">
    <property type="taxonomic scope" value="Bacteria"/>
</dbReference>
<keyword evidence="9" id="KW-1185">Reference proteome</keyword>
<evidence type="ECO:0000256" key="5">
    <source>
        <dbReference type="ARBA" id="ARBA00022989"/>
    </source>
</evidence>
<keyword evidence="4 7" id="KW-0812">Transmembrane</keyword>
<dbReference type="PATRIC" id="fig|879567.3.peg.877"/>
<keyword evidence="5 7" id="KW-1133">Transmembrane helix</keyword>
<gene>
    <name evidence="8" type="ordered locus">BN4_10851</name>
</gene>
<dbReference type="PANTHER" id="PTHR34184:SF4">
    <property type="entry name" value="UPF0718 PROTEIN YCGR"/>
    <property type="match status" value="1"/>
</dbReference>
<feature type="transmembrane region" description="Helical" evidence="7">
    <location>
        <begin position="344"/>
        <end position="366"/>
    </location>
</feature>
<keyword evidence="3" id="KW-1003">Cell membrane</keyword>
<feature type="transmembrane region" description="Helical" evidence="7">
    <location>
        <begin position="124"/>
        <end position="144"/>
    </location>
</feature>
<evidence type="ECO:0000256" key="4">
    <source>
        <dbReference type="ARBA" id="ARBA00022692"/>
    </source>
</evidence>
<evidence type="ECO:0000313" key="8">
    <source>
        <dbReference type="EMBL" id="CCH48088.1"/>
    </source>
</evidence>
<evidence type="ECO:0000256" key="6">
    <source>
        <dbReference type="ARBA" id="ARBA00023136"/>
    </source>
</evidence>
<dbReference type="KEGG" id="dpi:BN4_10851"/>
<evidence type="ECO:0000256" key="1">
    <source>
        <dbReference type="ARBA" id="ARBA00004651"/>
    </source>
</evidence>
<feature type="transmembrane region" description="Helical" evidence="7">
    <location>
        <begin position="21"/>
        <end position="45"/>
    </location>
</feature>
<dbReference type="Pfam" id="PF03773">
    <property type="entry name" value="ArsP_1"/>
    <property type="match status" value="1"/>
</dbReference>
<dbReference type="NCBIfam" id="NF033936">
    <property type="entry name" value="CuZnOut_SO0444"/>
    <property type="match status" value="1"/>
</dbReference>
<dbReference type="BioCyc" id="DPIE1322246:BN4_RS04360-MONOMER"/>
<keyword evidence="6 7" id="KW-0472">Membrane</keyword>
<dbReference type="InterPro" id="IPR052923">
    <property type="entry name" value="UPF0718"/>
</dbReference>
<feature type="transmembrane region" description="Helical" evidence="7">
    <location>
        <begin position="268"/>
        <end position="287"/>
    </location>
</feature>
<name>M1WV14_PSEP2</name>
<evidence type="ECO:0000256" key="7">
    <source>
        <dbReference type="SAM" id="Phobius"/>
    </source>
</evidence>
<feature type="transmembrane region" description="Helical" evidence="7">
    <location>
        <begin position="307"/>
        <end position="332"/>
    </location>
</feature>
<feature type="transmembrane region" description="Helical" evidence="7">
    <location>
        <begin position="236"/>
        <end position="256"/>
    </location>
</feature>
<dbReference type="AlphaFoldDB" id="M1WV14"/>
<dbReference type="PANTHER" id="PTHR34184">
    <property type="entry name" value="UPF0718 PROTEIN YCGR"/>
    <property type="match status" value="1"/>
</dbReference>
<feature type="transmembrane region" description="Helical" evidence="7">
    <location>
        <begin position="65"/>
        <end position="86"/>
    </location>
</feature>
<protein>
    <submittedName>
        <fullName evidence="8">Permease</fullName>
    </submittedName>
</protein>
<feature type="transmembrane region" description="Helical" evidence="7">
    <location>
        <begin position="213"/>
        <end position="230"/>
    </location>
</feature>
<sequence>MYREQVGGIMDIFTDILKESWNVLVEAGPYVLFGFFVAGLLKAFVPDSFMAKHLGGDSVGSVVKASLIGVPLPLCSCGVLPAALGLRRQGASKGATTAFMISTPETGVDSMAVTYALIDPLMTVIRPVAASITAIFAGILVNAFPEKKKEPLPLGVLMAPVEHVHEHEDGHQHGGCGCSDGHCDPNSNPTAYGKFVGGMQYAFGEMIQDIGRWLLVGVAIAGIISAAMPADALNEYVGSGFLSYLLMLVVALPLYVCATASTPIAASLLLKGLSPGAALVFLLAGPATNGATITVMLKSLGKRAAGLYVLSIVICSLGLAWAVDHLYVALGLDIRAVVSEVTEALPHWVGVGSGLVLLFLVGRSFIGSRSGG</sequence>
<evidence type="ECO:0000256" key="2">
    <source>
        <dbReference type="ARBA" id="ARBA00006386"/>
    </source>
</evidence>
<organism evidence="8 9">
    <name type="scientific">Pseudodesulfovibrio piezophilus (strain DSM 21447 / JCM 15486 / C1TLV30)</name>
    <name type="common">Desulfovibrio piezophilus</name>
    <dbReference type="NCBI Taxonomy" id="1322246"/>
    <lineage>
        <taxon>Bacteria</taxon>
        <taxon>Pseudomonadati</taxon>
        <taxon>Thermodesulfobacteriota</taxon>
        <taxon>Desulfovibrionia</taxon>
        <taxon>Desulfovibrionales</taxon>
        <taxon>Desulfovibrionaceae</taxon>
    </lineage>
</organism>
<dbReference type="EMBL" id="FO203427">
    <property type="protein sequence ID" value="CCH48088.1"/>
    <property type="molecule type" value="Genomic_DNA"/>
</dbReference>